<dbReference type="AlphaFoldDB" id="A0A0J9X7Z5"/>
<dbReference type="GO" id="GO:0004190">
    <property type="term" value="F:aspartic-type endopeptidase activity"/>
    <property type="evidence" value="ECO:0007669"/>
    <property type="project" value="InterPro"/>
</dbReference>
<keyword evidence="5" id="KW-0378">Hydrolase</keyword>
<dbReference type="InterPro" id="IPR033121">
    <property type="entry name" value="PEPTIDASE_A1"/>
</dbReference>
<dbReference type="InterPro" id="IPR001461">
    <property type="entry name" value="Aspartic_peptidase_A1"/>
</dbReference>
<protein>
    <submittedName>
        <fullName evidence="5">Similar to Saccharomyces cerevisiae YDR349C YPS7 Putative GPI-anchored aspartic protease</fullName>
    </submittedName>
</protein>
<evidence type="ECO:0000313" key="6">
    <source>
        <dbReference type="Proteomes" id="UP000242525"/>
    </source>
</evidence>
<feature type="region of interest" description="Disordered" evidence="2">
    <location>
        <begin position="582"/>
        <end position="608"/>
    </location>
</feature>
<feature type="transmembrane region" description="Helical" evidence="3">
    <location>
        <begin position="624"/>
        <end position="646"/>
    </location>
</feature>
<dbReference type="PANTHER" id="PTHR47966:SF65">
    <property type="entry name" value="ASPARTIC-TYPE ENDOPEPTIDASE"/>
    <property type="match status" value="1"/>
</dbReference>
<evidence type="ECO:0000256" key="2">
    <source>
        <dbReference type="SAM" id="MobiDB-lite"/>
    </source>
</evidence>
<keyword evidence="6" id="KW-1185">Reference proteome</keyword>
<dbReference type="SUPFAM" id="SSF50630">
    <property type="entry name" value="Acid proteases"/>
    <property type="match status" value="1"/>
</dbReference>
<feature type="compositionally biased region" description="Basic and acidic residues" evidence="2">
    <location>
        <begin position="500"/>
        <end position="513"/>
    </location>
</feature>
<comment type="similarity">
    <text evidence="1">Belongs to the peptidase A1 family.</text>
</comment>
<dbReference type="STRING" id="1173061.A0A0J9X7Z5"/>
<reference evidence="5" key="1">
    <citation type="submission" date="2014-03" db="EMBL/GenBank/DDBJ databases">
        <authorList>
            <person name="Casaregola S."/>
        </authorList>
    </citation>
    <scope>NUCLEOTIDE SEQUENCE [LARGE SCALE GENOMIC DNA]</scope>
    <source>
        <strain evidence="5">CLIB 918</strain>
    </source>
</reference>
<dbReference type="PROSITE" id="PS51767">
    <property type="entry name" value="PEPTIDASE_A1"/>
    <property type="match status" value="1"/>
</dbReference>
<sequence>MINLEKMGDVHSGHGRQTILLQVRRLLLMMIAIIVIILSISSFIYNSTKQQSLVETLRQLKTCLNSNHQYQLNSFSQQQQNPDQASILVDDAFSDDLSRRSQLDSFSYNLVGSFGDGLFTHLYVGSSRKKVIFFIDTSFPYLLVNNFTSIVNSSSTESALSGLRTRNSTTFVGTDQAFNISNVDHEYASGIIASDQVFFNSKHNISLPKPVQFLLSNYSTINVKNKYVVNGEYPKVVVETQYDNATNSRVFPANIIGLGMSQSNTSFLSQLVSQGFSNSQSFSLYADEDGVPNILFGAVDPTKFEGKLAMTPILKSVQESSSSSSEPEYSLPFVLLTGVTLTNNEYDAHLNLSDTPLSIPTLLNPNTVMSYLPYELLVELASQFGAFFSKELAIWIQDCSFQSVNGTIDFLFSEKVIQVPVKNLFVPLVNSNNDRLYLATGGYACALAFYPAEIKGYSSLGSAFFQSTYLFFDYTNKYVGLAQSNGLSWSMSQNESSASNKERISVRNEKSNESSHNASSTTSGGVLVIQGDPGEVISVTTMSIASDASVVTISSPSAIPNSDQSNSLTINPNGLLSVSPTDEISTNTLGSRLPPTTQTSKSPANDNGVSVTGSSFMESSAQQLAIPSILMYFCILFSCLAMLLVFS</sequence>
<name>A0A0J9X7Z5_GEOCN</name>
<evidence type="ECO:0000259" key="4">
    <source>
        <dbReference type="PROSITE" id="PS51767"/>
    </source>
</evidence>
<evidence type="ECO:0000256" key="3">
    <source>
        <dbReference type="SAM" id="Phobius"/>
    </source>
</evidence>
<feature type="region of interest" description="Disordered" evidence="2">
    <location>
        <begin position="498"/>
        <end position="526"/>
    </location>
</feature>
<dbReference type="InterPro" id="IPR021109">
    <property type="entry name" value="Peptidase_aspartic_dom_sf"/>
</dbReference>
<dbReference type="Gene3D" id="2.40.70.10">
    <property type="entry name" value="Acid Proteases"/>
    <property type="match status" value="2"/>
</dbReference>
<accession>A0A0J9X7Z5</accession>
<keyword evidence="3" id="KW-0812">Transmembrane</keyword>
<feature type="domain" description="Peptidase A1" evidence="4">
    <location>
        <begin position="118"/>
        <end position="482"/>
    </location>
</feature>
<dbReference type="Pfam" id="PF00026">
    <property type="entry name" value="Asp"/>
    <property type="match status" value="1"/>
</dbReference>
<evidence type="ECO:0000256" key="1">
    <source>
        <dbReference type="ARBA" id="ARBA00007447"/>
    </source>
</evidence>
<proteinExistence type="inferred from homology"/>
<keyword evidence="3" id="KW-0472">Membrane</keyword>
<dbReference type="OrthoDB" id="771136at2759"/>
<dbReference type="GO" id="GO:0006508">
    <property type="term" value="P:proteolysis"/>
    <property type="evidence" value="ECO:0007669"/>
    <property type="project" value="UniProtKB-KW"/>
</dbReference>
<feature type="compositionally biased region" description="Polar residues" evidence="2">
    <location>
        <begin position="514"/>
        <end position="524"/>
    </location>
</feature>
<dbReference type="PANTHER" id="PTHR47966">
    <property type="entry name" value="BETA-SITE APP-CLEAVING ENZYME, ISOFORM A-RELATED"/>
    <property type="match status" value="1"/>
</dbReference>
<dbReference type="Proteomes" id="UP000242525">
    <property type="component" value="Unassembled WGS sequence"/>
</dbReference>
<feature type="transmembrane region" description="Helical" evidence="3">
    <location>
        <begin position="26"/>
        <end position="45"/>
    </location>
</feature>
<gene>
    <name evidence="5" type="ORF">BN980_GECA05s03942g</name>
</gene>
<dbReference type="EMBL" id="CCBN010000005">
    <property type="protein sequence ID" value="CDO53579.1"/>
    <property type="molecule type" value="Genomic_DNA"/>
</dbReference>
<keyword evidence="3" id="KW-1133">Transmembrane helix</keyword>
<organism evidence="5 6">
    <name type="scientific">Geotrichum candidum</name>
    <name type="common">Oospora lactis</name>
    <name type="synonym">Dipodascus geotrichum</name>
    <dbReference type="NCBI Taxonomy" id="1173061"/>
    <lineage>
        <taxon>Eukaryota</taxon>
        <taxon>Fungi</taxon>
        <taxon>Dikarya</taxon>
        <taxon>Ascomycota</taxon>
        <taxon>Saccharomycotina</taxon>
        <taxon>Dipodascomycetes</taxon>
        <taxon>Dipodascales</taxon>
        <taxon>Dipodascaceae</taxon>
        <taxon>Geotrichum</taxon>
    </lineage>
</organism>
<keyword evidence="5" id="KW-0645">Protease</keyword>
<evidence type="ECO:0000313" key="5">
    <source>
        <dbReference type="EMBL" id="CDO53579.1"/>
    </source>
</evidence>
<comment type="caution">
    <text evidence="5">The sequence shown here is derived from an EMBL/GenBank/DDBJ whole genome shotgun (WGS) entry which is preliminary data.</text>
</comment>